<reference evidence="1" key="2">
    <citation type="submission" date="2025-03" db="EMBL/GenBank/DDBJ databases">
        <authorList>
            <consortium name="ELIXIR-Norway"/>
            <consortium name="Elixir Norway"/>
        </authorList>
    </citation>
    <scope>NUCLEOTIDE SEQUENCE</scope>
</reference>
<sequence>MISKSQPWTLRIEELPRQRAQLVQRPRGSNWLDDLKEPKESQVGRDAEERWEERQVRAQTLWFTERHLKLGRYNTHPLIKQEDILRASSIPHPAWLISPVEKGFLPFHELGY</sequence>
<gene>
    <name evidence="1" type="ORF">MRATA1EN22A_LOCUS14662</name>
</gene>
<accession>A0AC59Z6V9</accession>
<proteinExistence type="predicted"/>
<dbReference type="Proteomes" id="UP001162501">
    <property type="component" value="Chromosome 25"/>
</dbReference>
<organism evidence="1 2">
    <name type="scientific">Rangifer tarandus platyrhynchus</name>
    <name type="common">Svalbard reindeer</name>
    <dbReference type="NCBI Taxonomy" id="3082113"/>
    <lineage>
        <taxon>Eukaryota</taxon>
        <taxon>Metazoa</taxon>
        <taxon>Chordata</taxon>
        <taxon>Craniata</taxon>
        <taxon>Vertebrata</taxon>
        <taxon>Euteleostomi</taxon>
        <taxon>Mammalia</taxon>
        <taxon>Eutheria</taxon>
        <taxon>Laurasiatheria</taxon>
        <taxon>Artiodactyla</taxon>
        <taxon>Ruminantia</taxon>
        <taxon>Pecora</taxon>
        <taxon>Cervidae</taxon>
        <taxon>Odocoileinae</taxon>
        <taxon>Rangifer</taxon>
    </lineage>
</organism>
<name>A0AC59Z6V9_RANTA</name>
<reference evidence="1" key="1">
    <citation type="submission" date="2023-05" db="EMBL/GenBank/DDBJ databases">
        <authorList>
            <consortium name="ELIXIR-Norway"/>
        </authorList>
    </citation>
    <scope>NUCLEOTIDE SEQUENCE</scope>
</reference>
<evidence type="ECO:0000313" key="2">
    <source>
        <dbReference type="Proteomes" id="UP001162501"/>
    </source>
</evidence>
<protein>
    <submittedName>
        <fullName evidence="1">Uncharacterized protein</fullName>
    </submittedName>
</protein>
<evidence type="ECO:0000313" key="1">
    <source>
        <dbReference type="EMBL" id="CAN0270264.1"/>
    </source>
</evidence>
<dbReference type="EMBL" id="OX596109">
    <property type="protein sequence ID" value="CAN0270264.1"/>
    <property type="molecule type" value="Genomic_DNA"/>
</dbReference>